<dbReference type="Gene3D" id="3.20.20.150">
    <property type="entry name" value="Divalent-metal-dependent TIM barrel enzymes"/>
    <property type="match status" value="1"/>
</dbReference>
<accession>A0ABN6H274</accession>
<dbReference type="SUPFAM" id="SSF51658">
    <property type="entry name" value="Xylose isomerase-like"/>
    <property type="match status" value="1"/>
</dbReference>
<name>A0ABN6H274_9BACT</name>
<evidence type="ECO:0000259" key="1">
    <source>
        <dbReference type="Pfam" id="PF01261"/>
    </source>
</evidence>
<dbReference type="EMBL" id="AP024702">
    <property type="protein sequence ID" value="BCX46687.1"/>
    <property type="molecule type" value="Genomic_DNA"/>
</dbReference>
<protein>
    <recommendedName>
        <fullName evidence="1">Xylose isomerase-like TIM barrel domain-containing protein</fullName>
    </recommendedName>
</protein>
<feature type="domain" description="Xylose isomerase-like TIM barrel" evidence="1">
    <location>
        <begin position="21"/>
        <end position="284"/>
    </location>
</feature>
<dbReference type="Proteomes" id="UP001374893">
    <property type="component" value="Chromosome"/>
</dbReference>
<sequence>MLAFSTCWNNSRHHDGEAMIDEIVEFGISHIELSHGMTIAKLPGIRKAFEGGRFTCVGVHNYFPSPVEVMIDAPDAYEFTSHRAGDRERAMDMTLRTLEIAAEFKAQYVVLHMGSVPLNPRKWTKRLTAMVSDGLRDTSEFAAERIAFVKKREKVAPLYYRRAIETLETLADKAAEFGVKLAVESRSRFEDMPTEREMEQLQEHFKDHPNVGYWHDFGHVQLKHNLGLLDHPEWLKRMSPYLIGAHVHDVQWPARDHRVPFTGELDYKSLLGFFPEGAPLTWELSPTRKSEEIREALAVWKHLFPDR</sequence>
<evidence type="ECO:0000313" key="2">
    <source>
        <dbReference type="EMBL" id="BCX46687.1"/>
    </source>
</evidence>
<dbReference type="InterPro" id="IPR050312">
    <property type="entry name" value="IolE/XylAMocC-like"/>
</dbReference>
<gene>
    <name evidence="2" type="ORF">HAHE_05950</name>
</gene>
<proteinExistence type="predicted"/>
<evidence type="ECO:0000313" key="3">
    <source>
        <dbReference type="Proteomes" id="UP001374893"/>
    </source>
</evidence>
<dbReference type="RefSeq" id="WP_338688514.1">
    <property type="nucleotide sequence ID" value="NZ_AP024702.1"/>
</dbReference>
<dbReference type="Pfam" id="PF01261">
    <property type="entry name" value="AP_endonuc_2"/>
    <property type="match status" value="1"/>
</dbReference>
<keyword evidence="3" id="KW-1185">Reference proteome</keyword>
<organism evidence="2 3">
    <name type="scientific">Haloferula helveola</name>
    <dbReference type="NCBI Taxonomy" id="490095"/>
    <lineage>
        <taxon>Bacteria</taxon>
        <taxon>Pseudomonadati</taxon>
        <taxon>Verrucomicrobiota</taxon>
        <taxon>Verrucomicrobiia</taxon>
        <taxon>Verrucomicrobiales</taxon>
        <taxon>Verrucomicrobiaceae</taxon>
        <taxon>Haloferula</taxon>
    </lineage>
</organism>
<dbReference type="InterPro" id="IPR013022">
    <property type="entry name" value="Xyl_isomerase-like_TIM-brl"/>
</dbReference>
<dbReference type="PANTHER" id="PTHR12110">
    <property type="entry name" value="HYDROXYPYRUVATE ISOMERASE"/>
    <property type="match status" value="1"/>
</dbReference>
<dbReference type="InterPro" id="IPR036237">
    <property type="entry name" value="Xyl_isomerase-like_sf"/>
</dbReference>
<reference evidence="2 3" key="1">
    <citation type="submission" date="2021-06" db="EMBL/GenBank/DDBJ databases">
        <title>Complete genome of Haloferula helveola possessing various polysaccharide degrading enzymes.</title>
        <authorList>
            <person name="Takami H."/>
            <person name="Huang C."/>
            <person name="Hamasaki K."/>
        </authorList>
    </citation>
    <scope>NUCLEOTIDE SEQUENCE [LARGE SCALE GENOMIC DNA]</scope>
    <source>
        <strain evidence="2 3">CN-1</strain>
    </source>
</reference>